<name>A0A2N9I7J8_FAGSY</name>
<sequence length="1101" mass="124047">MGFRWHWASLALLGVRLWVAAMGCRRIAVVVEKGDVHGAPGRGLSVYGSSRIWLHKAIAKVVVFVRRKEGRKEGVFGDYGFLVVKCELCFFLAMVNRRGGKRIRGRPRKEDLSLTTLVSSCSPLGAHPCGVVLDHEVLQDVLVTKGSQSPCSGQKLCNDLRKENDDGKLDWVTLPSLDKEDNPYGFVPSLARVAMENSTGGKLIDLLLIPFQEKKHSWRALFLDEQRSRAKLDFHAPLQVGGKVVVRPPQAAVDEGIAKWESSPVGQFLEKSLPFWLVKRTVDGLWGQFGKEDIEMGDYTQACSSPKHGFSHLTVQQVIEEALTEQYQTKFSFQEEGWLEGGGQYEVKKQILKYRRELWSKLEDLHPSIGNSPWLLAGDFNVIKHPSEKLGGRILNTYEQDFLACSETIGVVNHPAVGWIEEAWAIEVAGSLMFKLYSRLKAVKAKMKGVNKDIYGCIAQKVLIARQNLEAVQMRLMQKHGEVGLRTSEQECLHQFIAVQKAEEAFMKQKARNKLDSPDQIKTEVISFYQHLLGISNAVNEGDMMNTVSTLIKNSISDADKDLLIHDKAWPIVGSDVYSAVKSFFHSGSLLKEVNSAIITLVPKVPNPFSIIEFRPIACCNVLYKCITKILANRLRSCLSDLISFNQTAFVKGRIISENILLAQELVKGYHKNKGKARCAIKVDLKKAYDSVEWNFILMCLLAVGCPARFVNSVRECITTLRLSIALNGSLVGYFKGGKGLRQGDPLSPYLFVLAMEVFTKLMSAKVRESQLFQFHPHCGRQQITHLSFADDLLIFVAADIQSIQIIKYALDEFKGELPVRYLGMPLIAGTLSYADCDPLIDKITARISSWTVRHLSFLGQDGGRGGVKVSWEHVCLPKQEGGLGLKRVEDWNKAVAMKHIWNLFTQAGSLWVAWVHCELLKGRSFWTVKIPQDCTWGWRKLLNLRPAARNLLFYEIGDASSLCAKVSSVLQNKEWCWKPARSDDLVKVQSKLSLIQLRESDHAVWNLNTLGKFTIADTWQHLRMKQTEVQWWKLLWFPTTILKHSFIGWLAIKNRGFCILKGKAFELLFAKWLGGLRFIICGFKGILGSMEVLLRLKSKL</sequence>
<reference evidence="3" key="1">
    <citation type="submission" date="2018-02" db="EMBL/GenBank/DDBJ databases">
        <authorList>
            <person name="Cohen D.B."/>
            <person name="Kent A.D."/>
        </authorList>
    </citation>
    <scope>NUCLEOTIDE SEQUENCE</scope>
</reference>
<feature type="domain" description="Reverse transcriptase" evidence="2">
    <location>
        <begin position="583"/>
        <end position="877"/>
    </location>
</feature>
<accession>A0A2N9I7J8</accession>
<dbReference type="PANTHER" id="PTHR33116:SF80">
    <property type="entry name" value="REVERSE TRANSCRIPTASE ZINC-BINDING DOMAIN-CONTAINING PROTEIN"/>
    <property type="match status" value="1"/>
</dbReference>
<dbReference type="PANTHER" id="PTHR33116">
    <property type="entry name" value="REVERSE TRANSCRIPTASE ZINC-BINDING DOMAIN-CONTAINING PROTEIN-RELATED-RELATED"/>
    <property type="match status" value="1"/>
</dbReference>
<gene>
    <name evidence="3" type="ORF">FSB_LOCUS47871</name>
</gene>
<dbReference type="Pfam" id="PF13966">
    <property type="entry name" value="zf-RVT"/>
    <property type="match status" value="1"/>
</dbReference>
<dbReference type="CDD" id="cd01650">
    <property type="entry name" value="RT_nLTR_like"/>
    <property type="match status" value="1"/>
</dbReference>
<evidence type="ECO:0000259" key="2">
    <source>
        <dbReference type="PROSITE" id="PS50878"/>
    </source>
</evidence>
<protein>
    <recommendedName>
        <fullName evidence="2">Reverse transcriptase domain-containing protein</fullName>
    </recommendedName>
</protein>
<dbReference type="AlphaFoldDB" id="A0A2N9I7J8"/>
<dbReference type="PROSITE" id="PS50878">
    <property type="entry name" value="RT_POL"/>
    <property type="match status" value="1"/>
</dbReference>
<dbReference type="SUPFAM" id="SSF56672">
    <property type="entry name" value="DNA/RNA polymerases"/>
    <property type="match status" value="1"/>
</dbReference>
<organism evidence="3">
    <name type="scientific">Fagus sylvatica</name>
    <name type="common">Beechnut</name>
    <dbReference type="NCBI Taxonomy" id="28930"/>
    <lineage>
        <taxon>Eukaryota</taxon>
        <taxon>Viridiplantae</taxon>
        <taxon>Streptophyta</taxon>
        <taxon>Embryophyta</taxon>
        <taxon>Tracheophyta</taxon>
        <taxon>Spermatophyta</taxon>
        <taxon>Magnoliopsida</taxon>
        <taxon>eudicotyledons</taxon>
        <taxon>Gunneridae</taxon>
        <taxon>Pentapetalae</taxon>
        <taxon>rosids</taxon>
        <taxon>fabids</taxon>
        <taxon>Fagales</taxon>
        <taxon>Fagaceae</taxon>
        <taxon>Fagus</taxon>
    </lineage>
</organism>
<feature type="chain" id="PRO_5014667062" description="Reverse transcriptase domain-containing protein" evidence="1">
    <location>
        <begin position="24"/>
        <end position="1101"/>
    </location>
</feature>
<evidence type="ECO:0000256" key="1">
    <source>
        <dbReference type="SAM" id="SignalP"/>
    </source>
</evidence>
<evidence type="ECO:0000313" key="3">
    <source>
        <dbReference type="EMBL" id="SPD19989.1"/>
    </source>
</evidence>
<feature type="signal peptide" evidence="1">
    <location>
        <begin position="1"/>
        <end position="23"/>
    </location>
</feature>
<dbReference type="EMBL" id="OIVN01004924">
    <property type="protein sequence ID" value="SPD19989.1"/>
    <property type="molecule type" value="Genomic_DNA"/>
</dbReference>
<dbReference type="InterPro" id="IPR026960">
    <property type="entry name" value="RVT-Znf"/>
</dbReference>
<proteinExistence type="predicted"/>
<dbReference type="Pfam" id="PF00078">
    <property type="entry name" value="RVT_1"/>
    <property type="match status" value="1"/>
</dbReference>
<dbReference type="InterPro" id="IPR043502">
    <property type="entry name" value="DNA/RNA_pol_sf"/>
</dbReference>
<keyword evidence="1" id="KW-0732">Signal</keyword>
<dbReference type="InterPro" id="IPR000477">
    <property type="entry name" value="RT_dom"/>
</dbReference>